<proteinExistence type="predicted"/>
<dbReference type="Proteomes" id="UP000224871">
    <property type="component" value="Unassembled WGS sequence"/>
</dbReference>
<keyword evidence="2" id="KW-1185">Reference proteome</keyword>
<reference evidence="1 2" key="1">
    <citation type="journal article" date="2017" name="Nat. Microbiol.">
        <title>Natural product diversity associated with the nematode symbionts Photorhabdus and Xenorhabdus.</title>
        <authorList>
            <person name="Tobias N.J."/>
            <person name="Wolff H."/>
            <person name="Djahanschiri B."/>
            <person name="Grundmann F."/>
            <person name="Kronenwerth M."/>
            <person name="Shi Y.M."/>
            <person name="Simonyi S."/>
            <person name="Grun P."/>
            <person name="Shapiro-Ilan D."/>
            <person name="Pidot S.J."/>
            <person name="Stinear T.P."/>
            <person name="Ebersberger I."/>
            <person name="Bode H.B."/>
        </authorList>
    </citation>
    <scope>NUCLEOTIDE SEQUENCE [LARGE SCALE GENOMIC DNA]</scope>
    <source>
        <strain evidence="1 2">DSM 16336</strain>
    </source>
</reference>
<evidence type="ECO:0000313" key="1">
    <source>
        <dbReference type="EMBL" id="PHM35914.1"/>
    </source>
</evidence>
<protein>
    <submittedName>
        <fullName evidence="1">Uncharacterized protein</fullName>
    </submittedName>
</protein>
<evidence type="ECO:0000313" key="2">
    <source>
        <dbReference type="Proteomes" id="UP000224871"/>
    </source>
</evidence>
<name>A0A2G0NMF7_9GAMM</name>
<gene>
    <name evidence="1" type="ORF">Xinn_01984</name>
</gene>
<dbReference type="RefSeq" id="WP_169923562.1">
    <property type="nucleotide sequence ID" value="NZ_CAWNQC010000101.1"/>
</dbReference>
<accession>A0A2G0NMF7</accession>
<comment type="caution">
    <text evidence="1">The sequence shown here is derived from an EMBL/GenBank/DDBJ whole genome shotgun (WGS) entry which is preliminary data.</text>
</comment>
<organism evidence="1 2">
    <name type="scientific">Xenorhabdus innexi</name>
    <dbReference type="NCBI Taxonomy" id="290109"/>
    <lineage>
        <taxon>Bacteria</taxon>
        <taxon>Pseudomonadati</taxon>
        <taxon>Pseudomonadota</taxon>
        <taxon>Gammaproteobacteria</taxon>
        <taxon>Enterobacterales</taxon>
        <taxon>Morganellaceae</taxon>
        <taxon>Xenorhabdus</taxon>
    </lineage>
</organism>
<dbReference type="EMBL" id="NIBU01000019">
    <property type="protein sequence ID" value="PHM35914.1"/>
    <property type="molecule type" value="Genomic_DNA"/>
</dbReference>
<sequence length="57" mass="6468">MNTKIPLLKRILCGWYSPLGYVYSFFVGSAYTCPCCAFWRGILWGAMIIGSLHYALN</sequence>